<name>A0A9N9IZ20_9GLOM</name>
<reference evidence="1" key="1">
    <citation type="submission" date="2021-06" db="EMBL/GenBank/DDBJ databases">
        <authorList>
            <person name="Kallberg Y."/>
            <person name="Tangrot J."/>
            <person name="Rosling A."/>
        </authorList>
    </citation>
    <scope>NUCLEOTIDE SEQUENCE</scope>
    <source>
        <strain evidence="1">MA453B</strain>
    </source>
</reference>
<dbReference type="AlphaFoldDB" id="A0A9N9IZ20"/>
<accession>A0A9N9IZ20</accession>
<evidence type="ECO:0000313" key="2">
    <source>
        <dbReference type="Proteomes" id="UP000789405"/>
    </source>
</evidence>
<sequence length="163" mass="19194">MPGTTKIHTKDSKDPYQRCQNFISEIPNKYTARTPKQNISRTPKQQHIKDSKDLYLHTDRAPTLLYHILTSYYFVRSDRTLRFMLGTPKIYTRNSKDSNQRYQEFILGMSKIHKRDAKQISKNSPNPASSHPNQLLFVRSDQEHQNNTPKTLKIHAWNSKDSY</sequence>
<dbReference type="EMBL" id="CAJVPY010015976">
    <property type="protein sequence ID" value="CAG8754759.1"/>
    <property type="molecule type" value="Genomic_DNA"/>
</dbReference>
<protein>
    <submittedName>
        <fullName evidence="1">16523_t:CDS:1</fullName>
    </submittedName>
</protein>
<organism evidence="1 2">
    <name type="scientific">Dentiscutata erythropus</name>
    <dbReference type="NCBI Taxonomy" id="1348616"/>
    <lineage>
        <taxon>Eukaryota</taxon>
        <taxon>Fungi</taxon>
        <taxon>Fungi incertae sedis</taxon>
        <taxon>Mucoromycota</taxon>
        <taxon>Glomeromycotina</taxon>
        <taxon>Glomeromycetes</taxon>
        <taxon>Diversisporales</taxon>
        <taxon>Gigasporaceae</taxon>
        <taxon>Dentiscutata</taxon>
    </lineage>
</organism>
<gene>
    <name evidence="1" type="ORF">DERYTH_LOCUS17224</name>
</gene>
<dbReference type="Proteomes" id="UP000789405">
    <property type="component" value="Unassembled WGS sequence"/>
</dbReference>
<proteinExistence type="predicted"/>
<keyword evidence="2" id="KW-1185">Reference proteome</keyword>
<evidence type="ECO:0000313" key="1">
    <source>
        <dbReference type="EMBL" id="CAG8754759.1"/>
    </source>
</evidence>
<comment type="caution">
    <text evidence="1">The sequence shown here is derived from an EMBL/GenBank/DDBJ whole genome shotgun (WGS) entry which is preliminary data.</text>
</comment>